<evidence type="ECO:0000259" key="3">
    <source>
        <dbReference type="PROSITE" id="PS51352"/>
    </source>
</evidence>
<dbReference type="Proteomes" id="UP000240996">
    <property type="component" value="Unassembled WGS sequence"/>
</dbReference>
<dbReference type="InterPro" id="IPR013766">
    <property type="entry name" value="Thioredoxin_domain"/>
</dbReference>
<dbReference type="SUPFAM" id="SSF52833">
    <property type="entry name" value="Thioredoxin-like"/>
    <property type="match status" value="1"/>
</dbReference>
<dbReference type="PANTHER" id="PTHR42852:SF13">
    <property type="entry name" value="PROTEIN DIPZ"/>
    <property type="match status" value="1"/>
</dbReference>
<dbReference type="Gene3D" id="3.40.30.10">
    <property type="entry name" value="Glutaredoxin"/>
    <property type="match status" value="1"/>
</dbReference>
<dbReference type="EMBL" id="PZZN01000001">
    <property type="protein sequence ID" value="PTM46880.1"/>
    <property type="molecule type" value="Genomic_DNA"/>
</dbReference>
<dbReference type="InterPro" id="IPR050553">
    <property type="entry name" value="Thioredoxin_ResA/DsbE_sf"/>
</dbReference>
<dbReference type="PANTHER" id="PTHR42852">
    <property type="entry name" value="THIOL:DISULFIDE INTERCHANGE PROTEIN DSBE"/>
    <property type="match status" value="1"/>
</dbReference>
<keyword evidence="5" id="KW-1185">Reference proteome</keyword>
<dbReference type="CDD" id="cd02966">
    <property type="entry name" value="TlpA_like_family"/>
    <property type="match status" value="1"/>
</dbReference>
<dbReference type="Pfam" id="PF00578">
    <property type="entry name" value="AhpC-TSA"/>
    <property type="match status" value="1"/>
</dbReference>
<dbReference type="RefSeq" id="WP_056674783.1">
    <property type="nucleotide sequence ID" value="NZ_PZZN01000001.1"/>
</dbReference>
<name>A0A2T4YSU2_9SPHN</name>
<evidence type="ECO:0000313" key="5">
    <source>
        <dbReference type="Proteomes" id="UP000240996"/>
    </source>
</evidence>
<feature type="chain" id="PRO_5015394596" evidence="2">
    <location>
        <begin position="25"/>
        <end position="169"/>
    </location>
</feature>
<keyword evidence="2" id="KW-0732">Signal</keyword>
<evidence type="ECO:0000313" key="4">
    <source>
        <dbReference type="EMBL" id="PTM46880.1"/>
    </source>
</evidence>
<evidence type="ECO:0000256" key="2">
    <source>
        <dbReference type="SAM" id="SignalP"/>
    </source>
</evidence>
<organism evidence="4 5">
    <name type="scientific">Sphingomonas aerolata</name>
    <dbReference type="NCBI Taxonomy" id="185951"/>
    <lineage>
        <taxon>Bacteria</taxon>
        <taxon>Pseudomonadati</taxon>
        <taxon>Pseudomonadota</taxon>
        <taxon>Alphaproteobacteria</taxon>
        <taxon>Sphingomonadales</taxon>
        <taxon>Sphingomonadaceae</taxon>
        <taxon>Sphingomonas</taxon>
    </lineage>
</organism>
<reference evidence="4 5" key="1">
    <citation type="submission" date="2018-04" db="EMBL/GenBank/DDBJ databases">
        <title>Genomic Encyclopedia of Type Strains, Phase III (KMG-III): the genomes of soil and plant-associated and newly described type strains.</title>
        <authorList>
            <person name="Whitman W."/>
        </authorList>
    </citation>
    <scope>NUCLEOTIDE SEQUENCE [LARGE SCALE GENOMIC DNA]</scope>
    <source>
        <strain evidence="4 5">NW12</strain>
    </source>
</reference>
<dbReference type="GO" id="GO:0016209">
    <property type="term" value="F:antioxidant activity"/>
    <property type="evidence" value="ECO:0007669"/>
    <property type="project" value="InterPro"/>
</dbReference>
<dbReference type="GO" id="GO:0015036">
    <property type="term" value="F:disulfide oxidoreductase activity"/>
    <property type="evidence" value="ECO:0007669"/>
    <property type="project" value="UniProtKB-ARBA"/>
</dbReference>
<evidence type="ECO:0000256" key="1">
    <source>
        <dbReference type="ARBA" id="ARBA00023284"/>
    </source>
</evidence>
<dbReference type="InterPro" id="IPR036249">
    <property type="entry name" value="Thioredoxin-like_sf"/>
</dbReference>
<sequence length="169" mass="18065">MTVSTKGVVASALALAIAMTPSHASATIKVGDRAPKFEMTLIDGSRISSTDLHGQVVILNFWATWCGPCKAELPLLDTYYRLRKGNGLRVFAVATEDSLPAYKLKPVFAALAIPSARRIKGAFGVMGALPTNYIIDRAGVVRYAKPGAFDLADLNRLLVPLLNEPAPTP</sequence>
<keyword evidence="1" id="KW-0676">Redox-active center</keyword>
<dbReference type="InterPro" id="IPR017937">
    <property type="entry name" value="Thioredoxin_CS"/>
</dbReference>
<feature type="signal peptide" evidence="2">
    <location>
        <begin position="1"/>
        <end position="24"/>
    </location>
</feature>
<comment type="caution">
    <text evidence="4">The sequence shown here is derived from an EMBL/GenBank/DDBJ whole genome shotgun (WGS) entry which is preliminary data.</text>
</comment>
<dbReference type="PROSITE" id="PS51352">
    <property type="entry name" value="THIOREDOXIN_2"/>
    <property type="match status" value="1"/>
</dbReference>
<feature type="domain" description="Thioredoxin" evidence="3">
    <location>
        <begin position="28"/>
        <end position="163"/>
    </location>
</feature>
<proteinExistence type="predicted"/>
<gene>
    <name evidence="4" type="ORF">C8J24_0256</name>
</gene>
<dbReference type="PROSITE" id="PS00194">
    <property type="entry name" value="THIOREDOXIN_1"/>
    <property type="match status" value="1"/>
</dbReference>
<dbReference type="AlphaFoldDB" id="A0A2T4YSU2"/>
<accession>A0A2T4YSU2</accession>
<protein>
    <submittedName>
        <fullName evidence="4">Peroxiredoxin</fullName>
    </submittedName>
</protein>
<dbReference type="InterPro" id="IPR000866">
    <property type="entry name" value="AhpC/TSA"/>
</dbReference>